<keyword evidence="1" id="KW-1133">Transmembrane helix</keyword>
<keyword evidence="1" id="KW-0812">Transmembrane</keyword>
<dbReference type="InterPro" id="IPR009838">
    <property type="entry name" value="T4SS_TraL"/>
</dbReference>
<dbReference type="AlphaFoldDB" id="A0A1T4KL29"/>
<keyword evidence="3" id="KW-1185">Reference proteome</keyword>
<keyword evidence="1" id="KW-0472">Membrane</keyword>
<evidence type="ECO:0000313" key="3">
    <source>
        <dbReference type="Proteomes" id="UP000190102"/>
    </source>
</evidence>
<proteinExistence type="predicted"/>
<dbReference type="OrthoDB" id="7570155at2"/>
<name>A0A1T4KL29_9BACT</name>
<reference evidence="3" key="1">
    <citation type="submission" date="2017-02" db="EMBL/GenBank/DDBJ databases">
        <authorList>
            <person name="Varghese N."/>
            <person name="Submissions S."/>
        </authorList>
    </citation>
    <scope>NUCLEOTIDE SEQUENCE [LARGE SCALE GENOMIC DNA]</scope>
    <source>
        <strain evidence="3">ATCC BAA-34</strain>
    </source>
</reference>
<dbReference type="RefSeq" id="WP_078788888.1">
    <property type="nucleotide sequence ID" value="NZ_FUWR01000001.1"/>
</dbReference>
<accession>A0A1T4KL29</accession>
<sequence length="88" mass="10694">MIRKFPQYLTQPFQVLWFEPDDLAIMTASFILAQQFGGYLWLTMIIVPWAYSRFKRQYPRGFLRHVLYFIGLAPMKGYPQFFERDFLE</sequence>
<evidence type="ECO:0000256" key="1">
    <source>
        <dbReference type="SAM" id="Phobius"/>
    </source>
</evidence>
<evidence type="ECO:0000313" key="2">
    <source>
        <dbReference type="EMBL" id="SJZ43101.1"/>
    </source>
</evidence>
<protein>
    <submittedName>
        <fullName evidence="2">TraL protein</fullName>
    </submittedName>
</protein>
<organism evidence="2 3">
    <name type="scientific">Trichlorobacter thiogenes</name>
    <dbReference type="NCBI Taxonomy" id="115783"/>
    <lineage>
        <taxon>Bacteria</taxon>
        <taxon>Pseudomonadati</taxon>
        <taxon>Thermodesulfobacteriota</taxon>
        <taxon>Desulfuromonadia</taxon>
        <taxon>Geobacterales</taxon>
        <taxon>Geobacteraceae</taxon>
        <taxon>Trichlorobacter</taxon>
    </lineage>
</organism>
<feature type="transmembrane region" description="Helical" evidence="1">
    <location>
        <begin position="23"/>
        <end position="51"/>
    </location>
</feature>
<dbReference type="GO" id="GO:0019867">
    <property type="term" value="C:outer membrane"/>
    <property type="evidence" value="ECO:0007669"/>
    <property type="project" value="InterPro"/>
</dbReference>
<dbReference type="Proteomes" id="UP000190102">
    <property type="component" value="Unassembled WGS sequence"/>
</dbReference>
<dbReference type="STRING" id="115783.SAMN02745119_00607"/>
<gene>
    <name evidence="2" type="ORF">SAMN02745119_00607</name>
</gene>
<dbReference type="Pfam" id="PF07178">
    <property type="entry name" value="TraL"/>
    <property type="match status" value="1"/>
</dbReference>
<dbReference type="EMBL" id="FUWR01000001">
    <property type="protein sequence ID" value="SJZ43101.1"/>
    <property type="molecule type" value="Genomic_DNA"/>
</dbReference>